<organism evidence="2 3">
    <name type="scientific">Micromonospora inyonensis</name>
    <dbReference type="NCBI Taxonomy" id="47866"/>
    <lineage>
        <taxon>Bacteria</taxon>
        <taxon>Bacillati</taxon>
        <taxon>Actinomycetota</taxon>
        <taxon>Actinomycetes</taxon>
        <taxon>Micromonosporales</taxon>
        <taxon>Micromonosporaceae</taxon>
        <taxon>Micromonospora</taxon>
    </lineage>
</organism>
<dbReference type="RefSeq" id="WP_091461648.1">
    <property type="nucleotide sequence ID" value="NZ_FMHU01000002.1"/>
</dbReference>
<keyword evidence="2" id="KW-0238">DNA-binding</keyword>
<evidence type="ECO:0000313" key="3">
    <source>
        <dbReference type="Proteomes" id="UP000198906"/>
    </source>
</evidence>
<accession>A0A1C6SBS1</accession>
<keyword evidence="3" id="KW-1185">Reference proteome</keyword>
<dbReference type="Pfam" id="PF13443">
    <property type="entry name" value="HTH_26"/>
    <property type="match status" value="1"/>
</dbReference>
<reference evidence="3" key="1">
    <citation type="submission" date="2016-06" db="EMBL/GenBank/DDBJ databases">
        <authorList>
            <person name="Varghese N."/>
        </authorList>
    </citation>
    <scope>NUCLEOTIDE SEQUENCE [LARGE SCALE GENOMIC DNA]</scope>
    <source>
        <strain evidence="3">DSM 46123</strain>
    </source>
</reference>
<dbReference type="Proteomes" id="UP000198906">
    <property type="component" value="Unassembled WGS sequence"/>
</dbReference>
<name>A0A1C6SBS1_9ACTN</name>
<dbReference type="STRING" id="47866.GA0074694_4665"/>
<feature type="domain" description="HTH cro/C1-type" evidence="1">
    <location>
        <begin position="12"/>
        <end position="77"/>
    </location>
</feature>
<sequence length="113" mass="12289">MSMKRQVSYRWRLREMMAARGVFTATELVPLLHERGIDLSASQVHRLVTGTPERLSLPVLAALCDILEVTPADLVVTSAANVAPRKAVAGDAPAPAPVDLATVRPRRARVRPD</sequence>
<dbReference type="EMBL" id="FMHU01000002">
    <property type="protein sequence ID" value="SCL26948.1"/>
    <property type="molecule type" value="Genomic_DNA"/>
</dbReference>
<dbReference type="InterPro" id="IPR001387">
    <property type="entry name" value="Cro/C1-type_HTH"/>
</dbReference>
<evidence type="ECO:0000259" key="1">
    <source>
        <dbReference type="Pfam" id="PF13443"/>
    </source>
</evidence>
<dbReference type="Gene3D" id="1.10.260.40">
    <property type="entry name" value="lambda repressor-like DNA-binding domains"/>
    <property type="match status" value="1"/>
</dbReference>
<proteinExistence type="predicted"/>
<dbReference type="GO" id="GO:0003677">
    <property type="term" value="F:DNA binding"/>
    <property type="evidence" value="ECO:0007669"/>
    <property type="project" value="UniProtKB-KW"/>
</dbReference>
<dbReference type="InterPro" id="IPR010982">
    <property type="entry name" value="Lambda_DNA-bd_dom_sf"/>
</dbReference>
<dbReference type="AlphaFoldDB" id="A0A1C6SBS1"/>
<protein>
    <submittedName>
        <fullName evidence="2">DNA-binding transcriptional regulator, XRE family</fullName>
    </submittedName>
</protein>
<gene>
    <name evidence="2" type="ORF">GA0074694_4665</name>
</gene>
<evidence type="ECO:0000313" key="2">
    <source>
        <dbReference type="EMBL" id="SCL26948.1"/>
    </source>
</evidence>